<dbReference type="GO" id="GO:0005886">
    <property type="term" value="C:plasma membrane"/>
    <property type="evidence" value="ECO:0007669"/>
    <property type="project" value="UniProtKB-SubCell"/>
</dbReference>
<evidence type="ECO:0000313" key="7">
    <source>
        <dbReference type="RefSeq" id="XP_026524811.1"/>
    </source>
</evidence>
<evidence type="ECO:0000256" key="4">
    <source>
        <dbReference type="SAM" id="Phobius"/>
    </source>
</evidence>
<keyword evidence="4" id="KW-0812">Transmembrane</keyword>
<sequence>MKFMWQIFAIFYGTYGYQLIPRIKECGVTCSQGFHCKHQFSMEAASSFCHPAPASLSPVNLKNMKLGTTMKCEDHRHCSLHLSVMANLQLNENMSGVRICYLLMVTQKTKCVKVKISREQNAHREGNKVKIQFNCFEVSVGQHLYVTMTTIPNYCGVKQTQEYHVEDCRNSDVGKNIPDCFVSKMAYNVDRTRKIISVNISDVQNTDCYVRLCHQRFVCEDVGPVTLIQGKDLTKSASLQYTQLLPCLCIEVWPAILDARRMQLCPFKNDTKSLWDNIVYQAATQTLTWESACPVHVTVSLCQLMKINDQCVDLEGTVNIAAEKVKYSRVDTHPSLCIKFATEHNVWVKCPFNHGHFQAWKMQLAVMGQQREVSFTPHFKAEFSVLVCNRTNLHSCNSTGSPKALSLDGLSLPSVNISGKPCGSNVCIKGWRTDVDYSVSSYICDLPCNSSTGTQEYYEYSLSILSLIAFLAIFLIMLALLGHKLLSVNSRKTHEEKSVLHMITHRMK</sequence>
<keyword evidence="3" id="KW-0732">Signal</keyword>
<dbReference type="InterPro" id="IPR038683">
    <property type="entry name" value="IL17RA/B_FnIII-like_1_sf"/>
</dbReference>
<keyword evidence="6" id="KW-1185">Reference proteome</keyword>
<dbReference type="Proteomes" id="UP000504612">
    <property type="component" value="Unplaced"/>
</dbReference>
<dbReference type="GeneID" id="113413029"/>
<evidence type="ECO:0000259" key="5">
    <source>
        <dbReference type="Pfam" id="PF15037"/>
    </source>
</evidence>
<protein>
    <submittedName>
        <fullName evidence="7">Interleukin-17 receptor E-like isoform X1</fullName>
    </submittedName>
</protein>
<gene>
    <name evidence="7" type="primary">IL17REL</name>
</gene>
<evidence type="ECO:0000256" key="1">
    <source>
        <dbReference type="ARBA" id="ARBA00004251"/>
    </source>
</evidence>
<dbReference type="InterPro" id="IPR039465">
    <property type="entry name" value="IL-17_rcpt-like"/>
</dbReference>
<accession>A0A6J1U227</accession>
<organism evidence="6 7">
    <name type="scientific">Notechis scutatus</name>
    <name type="common">mainland tiger snake</name>
    <dbReference type="NCBI Taxonomy" id="8663"/>
    <lineage>
        <taxon>Eukaryota</taxon>
        <taxon>Metazoa</taxon>
        <taxon>Chordata</taxon>
        <taxon>Craniata</taxon>
        <taxon>Vertebrata</taxon>
        <taxon>Euteleostomi</taxon>
        <taxon>Lepidosauria</taxon>
        <taxon>Squamata</taxon>
        <taxon>Bifurcata</taxon>
        <taxon>Unidentata</taxon>
        <taxon>Episquamata</taxon>
        <taxon>Toxicofera</taxon>
        <taxon>Serpentes</taxon>
        <taxon>Colubroidea</taxon>
        <taxon>Elapidae</taxon>
        <taxon>Hydrophiinae</taxon>
        <taxon>Notechis</taxon>
    </lineage>
</organism>
<dbReference type="AlphaFoldDB" id="A0A6J1U227"/>
<dbReference type="KEGG" id="nss:113413029"/>
<dbReference type="CTD" id="400935"/>
<evidence type="ECO:0000256" key="2">
    <source>
        <dbReference type="ARBA" id="ARBA00022475"/>
    </source>
</evidence>
<name>A0A6J1U227_9SAUR</name>
<evidence type="ECO:0000256" key="3">
    <source>
        <dbReference type="ARBA" id="ARBA00022729"/>
    </source>
</evidence>
<dbReference type="Gene3D" id="2.60.40.2160">
    <property type="entry name" value="Interleukin-17 receptor A/B, fibronectin-III-like domain 1"/>
    <property type="match status" value="1"/>
</dbReference>
<keyword evidence="2" id="KW-1003">Cell membrane</keyword>
<keyword evidence="4" id="KW-0472">Membrane</keyword>
<dbReference type="PANTHER" id="PTHR15583:SF10">
    <property type="entry name" value="INTERLEUKIN-17 RECEPTOR E-LIKE-RELATED"/>
    <property type="match status" value="1"/>
</dbReference>
<dbReference type="Pfam" id="PF15037">
    <property type="entry name" value="IL17_R_N"/>
    <property type="match status" value="1"/>
</dbReference>
<evidence type="ECO:0000313" key="6">
    <source>
        <dbReference type="Proteomes" id="UP000504612"/>
    </source>
</evidence>
<dbReference type="RefSeq" id="XP_026524811.1">
    <property type="nucleotide sequence ID" value="XM_026669026.1"/>
</dbReference>
<dbReference type="InterPro" id="IPR027841">
    <property type="entry name" value="IL-17_rcpt_C/E_N"/>
</dbReference>
<dbReference type="GO" id="GO:0030368">
    <property type="term" value="F:interleukin-17 receptor activity"/>
    <property type="evidence" value="ECO:0007669"/>
    <property type="project" value="InterPro"/>
</dbReference>
<feature type="transmembrane region" description="Helical" evidence="4">
    <location>
        <begin position="460"/>
        <end position="482"/>
    </location>
</feature>
<feature type="domain" description="Interleukin-17 receptor C/E N-terminal" evidence="5">
    <location>
        <begin position="106"/>
        <end position="376"/>
    </location>
</feature>
<reference evidence="7" key="1">
    <citation type="submission" date="2025-08" db="UniProtKB">
        <authorList>
            <consortium name="RefSeq"/>
        </authorList>
    </citation>
    <scope>IDENTIFICATION</scope>
</reference>
<proteinExistence type="predicted"/>
<keyword evidence="4" id="KW-1133">Transmembrane helix</keyword>
<dbReference type="PANTHER" id="PTHR15583">
    <property type="entry name" value="INTERLEUKIN-17 RECEPTOR"/>
    <property type="match status" value="1"/>
</dbReference>
<comment type="subcellular location">
    <subcellularLocation>
        <location evidence="1">Cell membrane</location>
        <topology evidence="1">Single-pass type I membrane protein</topology>
    </subcellularLocation>
</comment>